<dbReference type="InterPro" id="IPR006311">
    <property type="entry name" value="TAT_signal"/>
</dbReference>
<accession>A0A6I2KWB0</accession>
<protein>
    <submittedName>
        <fullName evidence="2">Uncharacterized protein</fullName>
    </submittedName>
</protein>
<dbReference type="EMBL" id="WKJK01000001">
    <property type="protein sequence ID" value="MRW88684.1"/>
    <property type="molecule type" value="Genomic_DNA"/>
</dbReference>
<feature type="chain" id="PRO_5026151487" evidence="1">
    <location>
        <begin position="23"/>
        <end position="224"/>
    </location>
</feature>
<comment type="caution">
    <text evidence="2">The sequence shown here is derived from an EMBL/GenBank/DDBJ whole genome shotgun (WGS) entry which is preliminary data.</text>
</comment>
<name>A0A6I2KWB0_9BURK</name>
<dbReference type="SUPFAM" id="SSF51445">
    <property type="entry name" value="(Trans)glycosidases"/>
    <property type="match status" value="1"/>
</dbReference>
<feature type="signal peptide" evidence="1">
    <location>
        <begin position="1"/>
        <end position="22"/>
    </location>
</feature>
<dbReference type="PROSITE" id="PS51318">
    <property type="entry name" value="TAT"/>
    <property type="match status" value="1"/>
</dbReference>
<evidence type="ECO:0000256" key="1">
    <source>
        <dbReference type="SAM" id="SignalP"/>
    </source>
</evidence>
<sequence length="224" mass="24626">MLNRRTFIQGLAAASLPSFALAASPRIAIPARATGAMIPKTIVSLSYETDNLADPQFFAASNTGLVRMFRRLNPDGVLRLGGNTSDLARLAGFQGDLPVLHPLYRNKERIQPYYDVTPEAIDALAGFLDATGWKVIFGLNMRADNAGMVARFAALVREKLGPRLLSIQIGNEANNYYRQYDQFRAAWDRLWANPSTRATCPVRTPAPIPIGCSTSAATCRMRCY</sequence>
<gene>
    <name evidence="2" type="ORF">GJ699_01650</name>
</gene>
<organism evidence="2 3">
    <name type="scientific">Duganella guangzhouensis</name>
    <dbReference type="NCBI Taxonomy" id="2666084"/>
    <lineage>
        <taxon>Bacteria</taxon>
        <taxon>Pseudomonadati</taxon>
        <taxon>Pseudomonadota</taxon>
        <taxon>Betaproteobacteria</taxon>
        <taxon>Burkholderiales</taxon>
        <taxon>Oxalobacteraceae</taxon>
        <taxon>Telluria group</taxon>
        <taxon>Duganella</taxon>
    </lineage>
</organism>
<evidence type="ECO:0000313" key="2">
    <source>
        <dbReference type="EMBL" id="MRW88684.1"/>
    </source>
</evidence>
<dbReference type="Proteomes" id="UP000433309">
    <property type="component" value="Unassembled WGS sequence"/>
</dbReference>
<keyword evidence="3" id="KW-1185">Reference proteome</keyword>
<keyword evidence="1" id="KW-0732">Signal</keyword>
<reference evidence="2 3" key="1">
    <citation type="submission" date="2019-11" db="EMBL/GenBank/DDBJ databases">
        <title>Novel species isolated from a subtropical stream in China.</title>
        <authorList>
            <person name="Lu H."/>
        </authorList>
    </citation>
    <scope>NUCLEOTIDE SEQUENCE [LARGE SCALE GENOMIC DNA]</scope>
    <source>
        <strain evidence="2 3">FT80W</strain>
    </source>
</reference>
<proteinExistence type="predicted"/>
<dbReference type="AlphaFoldDB" id="A0A6I2KWB0"/>
<dbReference type="InterPro" id="IPR017853">
    <property type="entry name" value="GH"/>
</dbReference>
<dbReference type="RefSeq" id="WP_154372460.1">
    <property type="nucleotide sequence ID" value="NZ_WKJK01000001.1"/>
</dbReference>
<dbReference type="Gene3D" id="3.20.20.80">
    <property type="entry name" value="Glycosidases"/>
    <property type="match status" value="1"/>
</dbReference>
<evidence type="ECO:0000313" key="3">
    <source>
        <dbReference type="Proteomes" id="UP000433309"/>
    </source>
</evidence>